<dbReference type="Gene3D" id="1.10.600.10">
    <property type="entry name" value="Farnesyl Diphosphate Synthase"/>
    <property type="match status" value="1"/>
</dbReference>
<keyword evidence="3 7" id="KW-0808">Transferase</keyword>
<reference evidence="8 9" key="1">
    <citation type="journal article" date="2016" name="Genome Announc.">
        <title>First Complete Genome Sequence of a Subdivision 6 Acidobacterium Strain.</title>
        <authorList>
            <person name="Huang S."/>
            <person name="Vieira S."/>
            <person name="Bunk B."/>
            <person name="Riedel T."/>
            <person name="Sproer C."/>
            <person name="Overmann J."/>
        </authorList>
    </citation>
    <scope>NUCLEOTIDE SEQUENCE [LARGE SCALE GENOMIC DNA]</scope>
    <source>
        <strain evidence="9">DSM 100886 HEG_-6_39</strain>
    </source>
</reference>
<evidence type="ECO:0000256" key="6">
    <source>
        <dbReference type="ARBA" id="ARBA00023229"/>
    </source>
</evidence>
<dbReference type="GO" id="GO:0046872">
    <property type="term" value="F:metal ion binding"/>
    <property type="evidence" value="ECO:0007669"/>
    <property type="project" value="UniProtKB-KW"/>
</dbReference>
<dbReference type="InterPro" id="IPR000092">
    <property type="entry name" value="Polyprenyl_synt"/>
</dbReference>
<dbReference type="PROSITE" id="PS00444">
    <property type="entry name" value="POLYPRENYL_SYNTHASE_2"/>
    <property type="match status" value="1"/>
</dbReference>
<dbReference type="OrthoDB" id="9805316at2"/>
<dbReference type="InterPro" id="IPR008949">
    <property type="entry name" value="Isoprenoid_synthase_dom_sf"/>
</dbReference>
<dbReference type="CDD" id="cd00685">
    <property type="entry name" value="Trans_IPPS_HT"/>
    <property type="match status" value="1"/>
</dbReference>
<evidence type="ECO:0000256" key="2">
    <source>
        <dbReference type="ARBA" id="ARBA00006706"/>
    </source>
</evidence>
<dbReference type="SUPFAM" id="SSF48576">
    <property type="entry name" value="Terpenoid synthases"/>
    <property type="match status" value="1"/>
</dbReference>
<evidence type="ECO:0000313" key="8">
    <source>
        <dbReference type="EMBL" id="AMY09642.1"/>
    </source>
</evidence>
<comment type="similarity">
    <text evidence="2 7">Belongs to the FPP/GGPP synthase family.</text>
</comment>
<organism evidence="8 9">
    <name type="scientific">Luteitalea pratensis</name>
    <dbReference type="NCBI Taxonomy" id="1855912"/>
    <lineage>
        <taxon>Bacteria</taxon>
        <taxon>Pseudomonadati</taxon>
        <taxon>Acidobacteriota</taxon>
        <taxon>Vicinamibacteria</taxon>
        <taxon>Vicinamibacterales</taxon>
        <taxon>Vicinamibacteraceae</taxon>
        <taxon>Luteitalea</taxon>
    </lineage>
</organism>
<evidence type="ECO:0000256" key="1">
    <source>
        <dbReference type="ARBA" id="ARBA00001946"/>
    </source>
</evidence>
<proteinExistence type="inferred from homology"/>
<protein>
    <submittedName>
        <fullName evidence="8">Farnesyl diphosphate synthase</fullName>
        <ecNumber evidence="8">2.5.1.10</ecNumber>
    </submittedName>
</protein>
<dbReference type="Proteomes" id="UP000076079">
    <property type="component" value="Chromosome"/>
</dbReference>
<dbReference type="KEGG" id="abac:LuPra_02864"/>
<dbReference type="EMBL" id="CP015136">
    <property type="protein sequence ID" value="AMY09642.1"/>
    <property type="molecule type" value="Genomic_DNA"/>
</dbReference>
<dbReference type="SFLD" id="SFLDS00005">
    <property type="entry name" value="Isoprenoid_Synthase_Type_I"/>
    <property type="match status" value="1"/>
</dbReference>
<evidence type="ECO:0000256" key="7">
    <source>
        <dbReference type="RuleBase" id="RU004466"/>
    </source>
</evidence>
<dbReference type="GO" id="GO:0004337">
    <property type="term" value="F:(2E,6E)-farnesyl diphosphate synthase activity"/>
    <property type="evidence" value="ECO:0007669"/>
    <property type="project" value="UniProtKB-EC"/>
</dbReference>
<name>A0A143PM15_LUTPR</name>
<gene>
    <name evidence="8" type="ORF">LuPra_02864</name>
</gene>
<dbReference type="SFLD" id="SFLDG01017">
    <property type="entry name" value="Polyprenyl_Transferase_Like"/>
    <property type="match status" value="1"/>
</dbReference>
<evidence type="ECO:0000256" key="3">
    <source>
        <dbReference type="ARBA" id="ARBA00022679"/>
    </source>
</evidence>
<keyword evidence="6" id="KW-0414">Isoprene biosynthesis</keyword>
<dbReference type="FunFam" id="1.10.600.10:FF:000001">
    <property type="entry name" value="Geranylgeranyl diphosphate synthase"/>
    <property type="match status" value="1"/>
</dbReference>
<accession>A0A143PM15</accession>
<dbReference type="Pfam" id="PF00348">
    <property type="entry name" value="polyprenyl_synt"/>
    <property type="match status" value="1"/>
</dbReference>
<dbReference type="NCBIfam" id="NF045485">
    <property type="entry name" value="FPPsyn"/>
    <property type="match status" value="1"/>
</dbReference>
<dbReference type="PATRIC" id="fig|1813736.3.peg.3054"/>
<evidence type="ECO:0000256" key="5">
    <source>
        <dbReference type="ARBA" id="ARBA00022842"/>
    </source>
</evidence>
<comment type="cofactor">
    <cofactor evidence="1">
        <name>Mg(2+)</name>
        <dbReference type="ChEBI" id="CHEBI:18420"/>
    </cofactor>
</comment>
<dbReference type="PANTHER" id="PTHR43281">
    <property type="entry name" value="FARNESYL DIPHOSPHATE SYNTHASE"/>
    <property type="match status" value="1"/>
</dbReference>
<sequence>MTATTFEDFAAGCRRDLDRALTVWLPGPPVSPPRLHEAMQYSLLAGGKRMRPVLVFAAADAIGLGHPDARTLALPAACALEMIHTYSLVHDDLPAMDNDTLRRGRPTAHVVYGDALAILSGDGLLTEAFALLAREPVLEGTAIAQRKLQTLELIARSAGVGGMVGGQALDLQWEGAARQEHPDDDLLRLQDVHARKTGALIRAATGAGAIMAGGTPGQVATVDAYAIELGLCFQIIDDVLDVEGDAASLGKHAGKDEAAGKLTYPALFGVAGSRQRARDCADRGHAALEAAGLSGHLPAILDWTLTRTQ</sequence>
<dbReference type="RefSeq" id="WP_110171378.1">
    <property type="nucleotide sequence ID" value="NZ_CP015136.1"/>
</dbReference>
<dbReference type="InterPro" id="IPR033749">
    <property type="entry name" value="Polyprenyl_synt_CS"/>
</dbReference>
<dbReference type="PROSITE" id="PS00723">
    <property type="entry name" value="POLYPRENYL_SYNTHASE_1"/>
    <property type="match status" value="1"/>
</dbReference>
<dbReference type="EC" id="2.5.1.10" evidence="8"/>
<keyword evidence="4" id="KW-0479">Metal-binding</keyword>
<evidence type="ECO:0000313" key="9">
    <source>
        <dbReference type="Proteomes" id="UP000076079"/>
    </source>
</evidence>
<dbReference type="AlphaFoldDB" id="A0A143PM15"/>
<dbReference type="PANTHER" id="PTHR43281:SF1">
    <property type="entry name" value="FARNESYL DIPHOSPHATE SYNTHASE"/>
    <property type="match status" value="1"/>
</dbReference>
<keyword evidence="5" id="KW-0460">Magnesium</keyword>
<dbReference type="STRING" id="1855912.LuPra_02864"/>
<dbReference type="GO" id="GO:0005737">
    <property type="term" value="C:cytoplasm"/>
    <property type="evidence" value="ECO:0007669"/>
    <property type="project" value="UniProtKB-ARBA"/>
</dbReference>
<reference evidence="9" key="2">
    <citation type="submission" date="2016-04" db="EMBL/GenBank/DDBJ databases">
        <title>First Complete Genome Sequence of a Subdivision 6 Acidobacterium.</title>
        <authorList>
            <person name="Huang S."/>
            <person name="Vieira S."/>
            <person name="Bunk B."/>
            <person name="Riedel T."/>
            <person name="Sproeer C."/>
            <person name="Overmann J."/>
        </authorList>
    </citation>
    <scope>NUCLEOTIDE SEQUENCE [LARGE SCALE GENOMIC DNA]</scope>
    <source>
        <strain evidence="9">DSM 100886 HEG_-6_39</strain>
    </source>
</reference>
<evidence type="ECO:0000256" key="4">
    <source>
        <dbReference type="ARBA" id="ARBA00022723"/>
    </source>
</evidence>
<dbReference type="GO" id="GO:0016114">
    <property type="term" value="P:terpenoid biosynthetic process"/>
    <property type="evidence" value="ECO:0007669"/>
    <property type="project" value="UniProtKB-ARBA"/>
</dbReference>
<dbReference type="InterPro" id="IPR053378">
    <property type="entry name" value="Prenyl_diphosphate_synthase"/>
</dbReference>
<keyword evidence="9" id="KW-1185">Reference proteome</keyword>